<sequence length="352" mass="39931">MAEPSKVAEATSAAQESMTFDERIKSVSTRGAIYASGTKELNTLSEKHIRQMSGAIRAKPDWVIKLLDEEIAARWRAEAKEQGLTDLELNYVFAELQFYASLHRPDSNIALGAVDGVWCSDSLIDDETTRALKDYAAILENVPERSKDWHPNSNEQVLNLIHPSLFPLIYQRSSMLSEPIKSPLAALELKSFGSFPRTPVGWSKALNSLVGKAETDEEHGKRVVKMTMQDYYVALSDTSFSSSKFCWLPAEFRVGNDGTAAIESYINNLHPRTHARLYPIIETIFSKFVPLLEQVVTDFAHPRSQRVVPKPYDWFISEDSAPEDYDAEDFDERYEQWEENKVFVDPQPEPFV</sequence>
<feature type="domain" description="DUF4246" evidence="1">
    <location>
        <begin position="90"/>
        <end position="348"/>
    </location>
</feature>
<dbReference type="OrthoDB" id="415532at2759"/>
<protein>
    <submittedName>
        <fullName evidence="3">Uncharacterized protein</fullName>
    </submittedName>
</protein>
<evidence type="ECO:0000259" key="2">
    <source>
        <dbReference type="Pfam" id="PF21666"/>
    </source>
</evidence>
<dbReference type="PANTHER" id="PTHR33119">
    <property type="entry name" value="IFI3P"/>
    <property type="match status" value="1"/>
</dbReference>
<dbReference type="PANTHER" id="PTHR33119:SF1">
    <property type="entry name" value="FE2OG DIOXYGENASE DOMAIN-CONTAINING PROTEIN"/>
    <property type="match status" value="1"/>
</dbReference>
<comment type="caution">
    <text evidence="3">The sequence shown here is derived from an EMBL/GenBank/DDBJ whole genome shotgun (WGS) entry which is preliminary data.</text>
</comment>
<proteinExistence type="predicted"/>
<name>A0A9W8EH47_9FUNG</name>
<dbReference type="Proteomes" id="UP001150907">
    <property type="component" value="Unassembled WGS sequence"/>
</dbReference>
<dbReference type="AlphaFoldDB" id="A0A9W8EH47"/>
<feature type="domain" description="DUF4246" evidence="2">
    <location>
        <begin position="39"/>
        <end position="78"/>
    </location>
</feature>
<evidence type="ECO:0000313" key="3">
    <source>
        <dbReference type="EMBL" id="KAJ1998401.1"/>
    </source>
</evidence>
<dbReference type="InterPro" id="IPR049207">
    <property type="entry name" value="DUF4246_N"/>
</dbReference>
<reference evidence="3" key="1">
    <citation type="submission" date="2022-07" db="EMBL/GenBank/DDBJ databases">
        <title>Phylogenomic reconstructions and comparative analyses of Kickxellomycotina fungi.</title>
        <authorList>
            <person name="Reynolds N.K."/>
            <person name="Stajich J.E."/>
            <person name="Barry K."/>
            <person name="Grigoriev I.V."/>
            <person name="Crous P."/>
            <person name="Smith M.E."/>
        </authorList>
    </citation>
    <scope>NUCLEOTIDE SEQUENCE</scope>
    <source>
        <strain evidence="3">IMI 214461</strain>
    </source>
</reference>
<accession>A0A9W8EH47</accession>
<dbReference type="InterPro" id="IPR025340">
    <property type="entry name" value="DUF4246"/>
</dbReference>
<evidence type="ECO:0000259" key="1">
    <source>
        <dbReference type="Pfam" id="PF14033"/>
    </source>
</evidence>
<feature type="non-terminal residue" evidence="3">
    <location>
        <position position="352"/>
    </location>
</feature>
<dbReference type="EMBL" id="JANBQF010000978">
    <property type="protein sequence ID" value="KAJ1998401.1"/>
    <property type="molecule type" value="Genomic_DNA"/>
</dbReference>
<gene>
    <name evidence="3" type="ORF">H4R26_005476</name>
</gene>
<organism evidence="3 4">
    <name type="scientific">Coemansia thaxteri</name>
    <dbReference type="NCBI Taxonomy" id="2663907"/>
    <lineage>
        <taxon>Eukaryota</taxon>
        <taxon>Fungi</taxon>
        <taxon>Fungi incertae sedis</taxon>
        <taxon>Zoopagomycota</taxon>
        <taxon>Kickxellomycotina</taxon>
        <taxon>Kickxellomycetes</taxon>
        <taxon>Kickxellales</taxon>
        <taxon>Kickxellaceae</taxon>
        <taxon>Coemansia</taxon>
    </lineage>
</organism>
<evidence type="ECO:0000313" key="4">
    <source>
        <dbReference type="Proteomes" id="UP001150907"/>
    </source>
</evidence>
<keyword evidence="4" id="KW-1185">Reference proteome</keyword>
<dbReference type="Pfam" id="PF14033">
    <property type="entry name" value="DUF4246"/>
    <property type="match status" value="1"/>
</dbReference>
<dbReference type="Pfam" id="PF21666">
    <property type="entry name" value="DUF4246_N"/>
    <property type="match status" value="1"/>
</dbReference>
<dbReference type="InterPro" id="IPR049192">
    <property type="entry name" value="DUF4246_C"/>
</dbReference>